<feature type="non-terminal residue" evidence="8">
    <location>
        <position position="1"/>
    </location>
</feature>
<protein>
    <recommendedName>
        <fullName evidence="7">Integral membrane bound transporter domain-containing protein</fullName>
    </recommendedName>
</protein>
<feature type="transmembrane region" description="Helical" evidence="6">
    <location>
        <begin position="792"/>
        <end position="809"/>
    </location>
</feature>
<reference evidence="8 9" key="1">
    <citation type="submission" date="2018-05" db="EMBL/GenBank/DDBJ databases">
        <title>Draft genome sequence of Scytalidium lignicola DSM 105466, a ubiquitous saprotrophic fungus.</title>
        <authorList>
            <person name="Buettner E."/>
            <person name="Gebauer A.M."/>
            <person name="Hofrichter M."/>
            <person name="Liers C."/>
            <person name="Kellner H."/>
        </authorList>
    </citation>
    <scope>NUCLEOTIDE SEQUENCE [LARGE SCALE GENOMIC DNA]</scope>
    <source>
        <strain evidence="8 9">DSM 105466</strain>
    </source>
</reference>
<evidence type="ECO:0000256" key="2">
    <source>
        <dbReference type="ARBA" id="ARBA00022692"/>
    </source>
</evidence>
<feature type="transmembrane region" description="Helical" evidence="6">
    <location>
        <begin position="312"/>
        <end position="333"/>
    </location>
</feature>
<evidence type="ECO:0000256" key="3">
    <source>
        <dbReference type="ARBA" id="ARBA00022989"/>
    </source>
</evidence>
<accession>A0A3E2HPP8</accession>
<evidence type="ECO:0000256" key="6">
    <source>
        <dbReference type="SAM" id="Phobius"/>
    </source>
</evidence>
<keyword evidence="2 6" id="KW-0812">Transmembrane</keyword>
<keyword evidence="9" id="KW-1185">Reference proteome</keyword>
<dbReference type="STRING" id="5539.A0A3E2HPP8"/>
<evidence type="ECO:0000313" key="8">
    <source>
        <dbReference type="EMBL" id="RFU35333.1"/>
    </source>
</evidence>
<feature type="transmembrane region" description="Helical" evidence="6">
    <location>
        <begin position="852"/>
        <end position="872"/>
    </location>
</feature>
<dbReference type="PANTHER" id="PTHR47804">
    <property type="entry name" value="60S RIBOSOMAL PROTEIN L19"/>
    <property type="match status" value="1"/>
</dbReference>
<dbReference type="OrthoDB" id="1924968at2759"/>
<dbReference type="Pfam" id="PF13515">
    <property type="entry name" value="FUSC_2"/>
    <property type="match status" value="1"/>
</dbReference>
<feature type="transmembrane region" description="Helical" evidence="6">
    <location>
        <begin position="821"/>
        <end position="840"/>
    </location>
</feature>
<feature type="domain" description="Integral membrane bound transporter" evidence="7">
    <location>
        <begin position="740"/>
        <end position="863"/>
    </location>
</feature>
<feature type="transmembrane region" description="Helical" evidence="6">
    <location>
        <begin position="283"/>
        <end position="300"/>
    </location>
</feature>
<evidence type="ECO:0000313" key="9">
    <source>
        <dbReference type="Proteomes" id="UP000258309"/>
    </source>
</evidence>
<comment type="subcellular location">
    <subcellularLocation>
        <location evidence="1">Membrane</location>
        <topology evidence="1">Multi-pass membrane protein</topology>
    </subcellularLocation>
</comment>
<feature type="transmembrane region" description="Helical" evidence="6">
    <location>
        <begin position="942"/>
        <end position="959"/>
    </location>
</feature>
<feature type="region of interest" description="Disordered" evidence="5">
    <location>
        <begin position="426"/>
        <end position="448"/>
    </location>
</feature>
<name>A0A3E2HPP8_SCYLI</name>
<evidence type="ECO:0000256" key="4">
    <source>
        <dbReference type="ARBA" id="ARBA00023136"/>
    </source>
</evidence>
<feature type="region of interest" description="Disordered" evidence="5">
    <location>
        <begin position="84"/>
        <end position="107"/>
    </location>
</feature>
<feature type="transmembrane region" description="Helical" evidence="6">
    <location>
        <begin position="227"/>
        <end position="246"/>
    </location>
</feature>
<evidence type="ECO:0000259" key="7">
    <source>
        <dbReference type="Pfam" id="PF13515"/>
    </source>
</evidence>
<dbReference type="OMA" id="FWGWAAN"/>
<feature type="transmembrane region" description="Helical" evidence="6">
    <location>
        <begin position="884"/>
        <end position="902"/>
    </location>
</feature>
<dbReference type="InterPro" id="IPR049453">
    <property type="entry name" value="Memb_transporter_dom"/>
</dbReference>
<organism evidence="8 9">
    <name type="scientific">Scytalidium lignicola</name>
    <name type="common">Hyphomycete</name>
    <dbReference type="NCBI Taxonomy" id="5539"/>
    <lineage>
        <taxon>Eukaryota</taxon>
        <taxon>Fungi</taxon>
        <taxon>Dikarya</taxon>
        <taxon>Ascomycota</taxon>
        <taxon>Pezizomycotina</taxon>
        <taxon>Leotiomycetes</taxon>
        <taxon>Leotiomycetes incertae sedis</taxon>
        <taxon>Scytalidium</taxon>
    </lineage>
</organism>
<comment type="caution">
    <text evidence="8">The sequence shown here is derived from an EMBL/GenBank/DDBJ whole genome shotgun (WGS) entry which is preliminary data.</text>
</comment>
<dbReference type="InterPro" id="IPR052430">
    <property type="entry name" value="IVT-Associated"/>
</dbReference>
<dbReference type="Proteomes" id="UP000258309">
    <property type="component" value="Unassembled WGS sequence"/>
</dbReference>
<sequence length="1049" mass="117100">MASSKDSEGDQAPQFAVTSDPLRSEGPKRRSSKAIRDESLSQNRRRRLSSVVRYGSKHIRLEEPQRERQRPISTASSIYMGSYVHSPRRSVSRSGVRSSGASTPISPRYSMSQTQLNFLLQDLYLELETYGVEEYRDGFFDAAFLKPPKVNHEDLMKDAEDTLPWRLRKTHPLSVMDFLPKQVHEAKTVFLKITTTRAGIKLTNYIMIISTIINHPGRAVGSQIDGMVLTIVGTAFGLGWGSFALWVSDSTPVAMRGYGGILAIFQLLAIGGIAALRSYYIRLYQLVLCAGISLIFTVLVGTSQKIIWSKLYTYGISWLFGQAICLLICCTIFPDAGARPLAVALHDAFAVMQDSLVLPQSDNTTMHRRLAQTFVDLSQAYRDLVLDISVTRFRPKDVLALRNLMQGVVRSLLSLKMETELFDFETSRSPHESSSESSSPAVSGVTLDSSQAGNKAVIDVDTPNLEPPIFRTDTEERAVKLVSNKLAKPTLDLLSDIRSSLSRCDTVLMDMSGYRKYLGPPLEVSDDILGALVKLRRAMVHYDKQEAGLLDDPALPSSYSDHAEVVELFLFVRPVRQAATTVEALIMKVMEMQQRRSGWRLYLPSYSIQKALSRTNAQVRHDRGGLTAGFYFKSQQRLAEVMKGMTNVYRPLRPKPNADHKDSESDSAATGLETVETLGAYEEEKNTSIHPNASSTTKLRYKIWLVLHRLQGFETRFALKVAFATTLLSIPAWLEQSRGWWNQNESWWAVVFVWLMMHPRVGGNIQDLVTRALCGILGALWGGLAYRAGNGNPYVMAVFAAIYMIPMMYRYTQSTHPRSGLVGCISYVAISTAAYNAAGLPSVTKIAWTRGVAIVIGVVSAVLMNSMLWPFVARHELRKALSAMLVYSSVIYRGVVAKYVYYEAGEQPGPEDIRQSEITEGRLREGFVRIPSMSLLSYRRDAVAAILMNLYVLAGALRVNRKVPRYLPSSAAARKRLLDHMAEIDTNLSPHEENAGSSTAPDSSDKEMRKWSQIYSYSYSQSLTGCVQQLEQLEKYVKDIVGEQGFDPI</sequence>
<dbReference type="GO" id="GO:0016020">
    <property type="term" value="C:membrane"/>
    <property type="evidence" value="ECO:0007669"/>
    <property type="project" value="UniProtKB-SubCell"/>
</dbReference>
<dbReference type="EMBL" id="NCSJ02000009">
    <property type="protein sequence ID" value="RFU35333.1"/>
    <property type="molecule type" value="Genomic_DNA"/>
</dbReference>
<feature type="non-terminal residue" evidence="8">
    <location>
        <position position="1049"/>
    </location>
</feature>
<feature type="transmembrane region" description="Helical" evidence="6">
    <location>
        <begin position="258"/>
        <end position="276"/>
    </location>
</feature>
<evidence type="ECO:0000256" key="5">
    <source>
        <dbReference type="SAM" id="MobiDB-lite"/>
    </source>
</evidence>
<proteinExistence type="predicted"/>
<dbReference type="PRINTS" id="PR02047">
    <property type="entry name" value="BREFELDNASP4"/>
</dbReference>
<keyword evidence="3 6" id="KW-1133">Transmembrane helix</keyword>
<feature type="region of interest" description="Disordered" evidence="5">
    <location>
        <begin position="1"/>
        <end position="47"/>
    </location>
</feature>
<gene>
    <name evidence="8" type="ORF">B7463_g964</name>
</gene>
<dbReference type="PANTHER" id="PTHR47804:SF3">
    <property type="entry name" value="PROTEIN BRE4"/>
    <property type="match status" value="1"/>
</dbReference>
<dbReference type="InterPro" id="IPR023244">
    <property type="entry name" value="Brefeldin_A-sensitivity_4"/>
</dbReference>
<evidence type="ECO:0000256" key="1">
    <source>
        <dbReference type="ARBA" id="ARBA00004141"/>
    </source>
</evidence>
<feature type="compositionally biased region" description="Basic and acidic residues" evidence="5">
    <location>
        <begin position="22"/>
        <end position="39"/>
    </location>
</feature>
<dbReference type="AlphaFoldDB" id="A0A3E2HPP8"/>
<keyword evidence="4 6" id="KW-0472">Membrane</keyword>
<feature type="region of interest" description="Disordered" evidence="5">
    <location>
        <begin position="986"/>
        <end position="1007"/>
    </location>
</feature>